<sequence length="191" mass="20912">MSLSSEVGVQRRRFLDGLSAEQRVAAAPWLALHLAQDGSATRLCETRAGGPVRLIVHDQCVTTEVPAEVHAHLPGTHFIERCVSLVHCGEVMMDNLSWIAVATAPADVRDDLLAGRLPIGHLLQRLWIRRAPLSQDQAKPLWPHLWRRCGEPDEGSVRSYVIATPDGPAMLITECFRQGLLPGVLRPASVG</sequence>
<dbReference type="Proteomes" id="UP001379945">
    <property type="component" value="Unassembled WGS sequence"/>
</dbReference>
<evidence type="ECO:0000313" key="1">
    <source>
        <dbReference type="EMBL" id="MEK8045499.1"/>
    </source>
</evidence>
<protein>
    <recommendedName>
        <fullName evidence="3">Chorismate lyase</fullName>
    </recommendedName>
</protein>
<dbReference type="Gene3D" id="3.40.1410.10">
    <property type="entry name" value="Chorismate lyase-like"/>
    <property type="match status" value="1"/>
</dbReference>
<evidence type="ECO:0008006" key="3">
    <source>
        <dbReference type="Google" id="ProtNLM"/>
    </source>
</evidence>
<organism evidence="1 2">
    <name type="scientific">Ideonella margarita</name>
    <dbReference type="NCBI Taxonomy" id="2984191"/>
    <lineage>
        <taxon>Bacteria</taxon>
        <taxon>Pseudomonadati</taxon>
        <taxon>Pseudomonadota</taxon>
        <taxon>Betaproteobacteria</taxon>
        <taxon>Burkholderiales</taxon>
        <taxon>Sphaerotilaceae</taxon>
        <taxon>Ideonella</taxon>
    </lineage>
</organism>
<accession>A0ABU9C4B6</accession>
<dbReference type="InterPro" id="IPR028978">
    <property type="entry name" value="Chorismate_lyase_/UTRA_dom_sf"/>
</dbReference>
<dbReference type="SUPFAM" id="SSF64288">
    <property type="entry name" value="Chorismate lyase-like"/>
    <property type="match status" value="1"/>
</dbReference>
<keyword evidence="2" id="KW-1185">Reference proteome</keyword>
<dbReference type="RefSeq" id="WP_341397692.1">
    <property type="nucleotide sequence ID" value="NZ_JBBUTI010000002.1"/>
</dbReference>
<proteinExistence type="predicted"/>
<comment type="caution">
    <text evidence="1">The sequence shown here is derived from an EMBL/GenBank/DDBJ whole genome shotgun (WGS) entry which is preliminary data.</text>
</comment>
<gene>
    <name evidence="1" type="ORF">AACH00_03955</name>
</gene>
<evidence type="ECO:0000313" key="2">
    <source>
        <dbReference type="Proteomes" id="UP001379945"/>
    </source>
</evidence>
<reference evidence="1 2" key="1">
    <citation type="submission" date="2024-04" db="EMBL/GenBank/DDBJ databases">
        <title>Novel species of the genus Ideonella isolated from streams.</title>
        <authorList>
            <person name="Lu H."/>
        </authorList>
    </citation>
    <scope>NUCLEOTIDE SEQUENCE [LARGE SCALE GENOMIC DNA]</scope>
    <source>
        <strain evidence="1 2">LYT19W</strain>
    </source>
</reference>
<name>A0ABU9C4B6_9BURK</name>
<dbReference type="EMBL" id="JBBUTI010000002">
    <property type="protein sequence ID" value="MEK8045499.1"/>
    <property type="molecule type" value="Genomic_DNA"/>
</dbReference>